<dbReference type="EMBL" id="FZNV01000001">
    <property type="protein sequence ID" value="SNR31397.1"/>
    <property type="molecule type" value="Genomic_DNA"/>
</dbReference>
<feature type="repeat" description="TPR" evidence="5">
    <location>
        <begin position="96"/>
        <end position="129"/>
    </location>
</feature>
<reference evidence="8 9" key="1">
    <citation type="submission" date="2017-06" db="EMBL/GenBank/DDBJ databases">
        <authorList>
            <person name="Varghese N."/>
            <person name="Submissions S."/>
        </authorList>
    </citation>
    <scope>NUCLEOTIDE SEQUENCE [LARGE SCALE GENOMIC DNA]</scope>
    <source>
        <strain evidence="8 9">DSM 19840</strain>
    </source>
</reference>
<comment type="caution">
    <text evidence="8">The sequence shown here is derived from an EMBL/GenBank/DDBJ whole genome shotgun (WGS) entry which is preliminary data.</text>
</comment>
<gene>
    <name evidence="8" type="ORF">SAMN04488009_1185</name>
</gene>
<keyword evidence="6" id="KW-1133">Transmembrane helix</keyword>
<evidence type="ECO:0000256" key="5">
    <source>
        <dbReference type="PROSITE-ProRule" id="PRU00339"/>
    </source>
</evidence>
<evidence type="ECO:0000256" key="1">
    <source>
        <dbReference type="ARBA" id="ARBA00000085"/>
    </source>
</evidence>
<dbReference type="SMART" id="SM00387">
    <property type="entry name" value="HATPase_c"/>
    <property type="match status" value="1"/>
</dbReference>
<dbReference type="RefSeq" id="WP_089259638.1">
    <property type="nucleotide sequence ID" value="NZ_FZNV01000001.1"/>
</dbReference>
<accession>A0ABY1SEL5</accession>
<dbReference type="InterPro" id="IPR003594">
    <property type="entry name" value="HATPase_dom"/>
</dbReference>
<dbReference type="SUPFAM" id="SSF55874">
    <property type="entry name" value="ATPase domain of HSP90 chaperone/DNA topoisomerase II/histidine kinase"/>
    <property type="match status" value="1"/>
</dbReference>
<dbReference type="Gene3D" id="1.10.287.130">
    <property type="match status" value="1"/>
</dbReference>
<keyword evidence="5" id="KW-0802">TPR repeat</keyword>
<dbReference type="Pfam" id="PF02518">
    <property type="entry name" value="HATPase_c"/>
    <property type="match status" value="1"/>
</dbReference>
<dbReference type="GO" id="GO:0016301">
    <property type="term" value="F:kinase activity"/>
    <property type="evidence" value="ECO:0007669"/>
    <property type="project" value="UniProtKB-KW"/>
</dbReference>
<dbReference type="InterPro" id="IPR005467">
    <property type="entry name" value="His_kinase_dom"/>
</dbReference>
<dbReference type="InterPro" id="IPR036097">
    <property type="entry name" value="HisK_dim/P_sf"/>
</dbReference>
<dbReference type="InterPro" id="IPR036890">
    <property type="entry name" value="HATPase_C_sf"/>
</dbReference>
<dbReference type="Proteomes" id="UP000198337">
    <property type="component" value="Unassembled WGS sequence"/>
</dbReference>
<dbReference type="PROSITE" id="PS50109">
    <property type="entry name" value="HIS_KIN"/>
    <property type="match status" value="1"/>
</dbReference>
<keyword evidence="4 8" id="KW-0418">Kinase</keyword>
<dbReference type="Gene3D" id="3.30.565.10">
    <property type="entry name" value="Histidine kinase-like ATPase, C-terminal domain"/>
    <property type="match status" value="1"/>
</dbReference>
<keyword evidence="9" id="KW-1185">Reference proteome</keyword>
<keyword evidence="3" id="KW-0808">Transferase</keyword>
<dbReference type="SUPFAM" id="SSF47384">
    <property type="entry name" value="Homodimeric domain of signal transducing histidine kinase"/>
    <property type="match status" value="1"/>
</dbReference>
<evidence type="ECO:0000256" key="6">
    <source>
        <dbReference type="SAM" id="Phobius"/>
    </source>
</evidence>
<dbReference type="PANTHER" id="PTHR43047:SF72">
    <property type="entry name" value="OSMOSENSING HISTIDINE PROTEIN KINASE SLN1"/>
    <property type="match status" value="1"/>
</dbReference>
<evidence type="ECO:0000313" key="9">
    <source>
        <dbReference type="Proteomes" id="UP000198337"/>
    </source>
</evidence>
<evidence type="ECO:0000256" key="2">
    <source>
        <dbReference type="ARBA" id="ARBA00012438"/>
    </source>
</evidence>
<dbReference type="InterPro" id="IPR019734">
    <property type="entry name" value="TPR_rpt"/>
</dbReference>
<keyword evidence="6" id="KW-0812">Transmembrane</keyword>
<comment type="catalytic activity">
    <reaction evidence="1">
        <text>ATP + protein L-histidine = ADP + protein N-phospho-L-histidine.</text>
        <dbReference type="EC" id="2.7.13.3"/>
    </reaction>
</comment>
<evidence type="ECO:0000259" key="7">
    <source>
        <dbReference type="PROSITE" id="PS50109"/>
    </source>
</evidence>
<dbReference type="PANTHER" id="PTHR43047">
    <property type="entry name" value="TWO-COMPONENT HISTIDINE PROTEIN KINASE"/>
    <property type="match status" value="1"/>
</dbReference>
<dbReference type="PRINTS" id="PR00344">
    <property type="entry name" value="BCTRLSENSOR"/>
</dbReference>
<dbReference type="SMART" id="SM00028">
    <property type="entry name" value="TPR"/>
    <property type="match status" value="6"/>
</dbReference>
<dbReference type="InterPro" id="IPR004358">
    <property type="entry name" value="Sig_transdc_His_kin-like_C"/>
</dbReference>
<evidence type="ECO:0000256" key="3">
    <source>
        <dbReference type="ARBA" id="ARBA00022679"/>
    </source>
</evidence>
<feature type="transmembrane region" description="Helical" evidence="6">
    <location>
        <begin position="407"/>
        <end position="426"/>
    </location>
</feature>
<dbReference type="EC" id="2.7.13.3" evidence="2"/>
<dbReference type="Pfam" id="PF13181">
    <property type="entry name" value="TPR_8"/>
    <property type="match status" value="1"/>
</dbReference>
<evidence type="ECO:0000256" key="4">
    <source>
        <dbReference type="ARBA" id="ARBA00022777"/>
    </source>
</evidence>
<protein>
    <recommendedName>
        <fullName evidence="2">histidine kinase</fullName>
        <ecNumber evidence="2">2.7.13.3</ecNumber>
    </recommendedName>
</protein>
<keyword evidence="6" id="KW-0472">Membrane</keyword>
<evidence type="ECO:0000313" key="8">
    <source>
        <dbReference type="EMBL" id="SNR31397.1"/>
    </source>
</evidence>
<sequence>MFYTIIWYRPPLFVLLLLFCIIPIGNLPAQTSEKDSLYQQIQAYQKIKNYQKDTAYINLLYTYGRKLSYYNLDSLLIISNSSIKLSKSIGYKSGEIQGLINLGSYYSEIGEQDNAIAKFHTAKEMAEQSQDLELAFRSKNLLAIEYEYKDEYAKALNEYLEGIELAKTSKNNTWLTTFYVNTSHLYSVQEDYEQSIFFLIKATEINKQGNDDKITAMTLANLTASYIEINDLNNATKSVDESITILEKLNYTEWLTFAYELKADIYLKQQKHDEALQWFMKSEKIHVDIEQPRYKIPLYTGISKAYIGLKNYSLAKTYAENSLAIAEQLNILDNQQQNLQLLYDINKTTNNTTGALHYLEQLKKVSDTINENKNEKELRILKSTLKFDQEKERYLAENEQKVTRQKYYFYGALLAVMAALIIIFILKRNNKVQNRLNIELKKKEKHLNHANNTKSRLFSIIAHDLRGPISSFKSMFNLVGSGEISTEDFMSFTPQMSKDIDSISFTLNNLLSWGQTQMDGMVTNMEITNIKEIVDENISLLSKTAIQKSIVIHSKVEDSVLTWSDKNQISIVIRNLTSNALKFTPENGDIIIGATEKEKHWEIYVKDTGIGLSKEALNKLFKKDETFTTYGTNNEKGTGLGLVLCKEMIENNKGKIWVESTLNESTCFYFTVPKANSQIANS</sequence>
<dbReference type="InterPro" id="IPR011990">
    <property type="entry name" value="TPR-like_helical_dom_sf"/>
</dbReference>
<dbReference type="SUPFAM" id="SSF48452">
    <property type="entry name" value="TPR-like"/>
    <property type="match status" value="2"/>
</dbReference>
<dbReference type="Gene3D" id="1.25.40.10">
    <property type="entry name" value="Tetratricopeptide repeat domain"/>
    <property type="match status" value="2"/>
</dbReference>
<feature type="domain" description="Histidine kinase" evidence="7">
    <location>
        <begin position="460"/>
        <end position="676"/>
    </location>
</feature>
<name>A0ABY1SEL5_9FLAO</name>
<proteinExistence type="predicted"/>
<organism evidence="8 9">
    <name type="scientific">Maribacter sedimenticola</name>
    <dbReference type="NCBI Taxonomy" id="228956"/>
    <lineage>
        <taxon>Bacteria</taxon>
        <taxon>Pseudomonadati</taxon>
        <taxon>Bacteroidota</taxon>
        <taxon>Flavobacteriia</taxon>
        <taxon>Flavobacteriales</taxon>
        <taxon>Flavobacteriaceae</taxon>
        <taxon>Maribacter</taxon>
    </lineage>
</organism>
<dbReference type="PROSITE" id="PS50005">
    <property type="entry name" value="TPR"/>
    <property type="match status" value="1"/>
</dbReference>